<dbReference type="SUPFAM" id="SSF55874">
    <property type="entry name" value="ATPase domain of HSP90 chaperone/DNA topoisomerase II/histidine kinase"/>
    <property type="match status" value="1"/>
</dbReference>
<keyword evidence="9" id="KW-0808">Transferase</keyword>
<dbReference type="Pfam" id="PF11808">
    <property type="entry name" value="PhoR"/>
    <property type="match status" value="1"/>
</dbReference>
<feature type="transmembrane region" description="Helical" evidence="19">
    <location>
        <begin position="33"/>
        <end position="57"/>
    </location>
</feature>
<evidence type="ECO:0000256" key="19">
    <source>
        <dbReference type="SAM" id="Phobius"/>
    </source>
</evidence>
<dbReference type="InterPro" id="IPR021766">
    <property type="entry name" value="PhoR_N"/>
</dbReference>
<accession>A0ABT2AD03</accession>
<reference evidence="21 22" key="1">
    <citation type="submission" date="2022-08" db="EMBL/GenBank/DDBJ databases">
        <title>Reclassification of Massilia species as members of the genera Telluria, Duganella, Pseudoduganella, Mokoshia gen. nov. and Zemynaea gen. nov. using orthogonal and non-orthogonal genome-based approaches.</title>
        <authorList>
            <person name="Bowman J.P."/>
        </authorList>
    </citation>
    <scope>NUCLEOTIDE SEQUENCE [LARGE SCALE GENOMIC DNA]</scope>
    <source>
        <strain evidence="21 22">LMG 28164</strain>
    </source>
</reference>
<evidence type="ECO:0000256" key="11">
    <source>
        <dbReference type="ARBA" id="ARBA00022741"/>
    </source>
</evidence>
<feature type="transmembrane region" description="Helical" evidence="19">
    <location>
        <begin position="63"/>
        <end position="81"/>
    </location>
</feature>
<keyword evidence="7" id="KW-0597">Phosphoprotein</keyword>
<comment type="catalytic activity">
    <reaction evidence="1">
        <text>ATP + protein L-histidine = ADP + protein N-phospho-L-histidine.</text>
        <dbReference type="EC" id="2.7.13.3"/>
    </reaction>
</comment>
<keyword evidence="11" id="KW-0547">Nucleotide-binding</keyword>
<keyword evidence="6" id="KW-1003">Cell membrane</keyword>
<keyword evidence="10 19" id="KW-0812">Transmembrane</keyword>
<dbReference type="PRINTS" id="PR00344">
    <property type="entry name" value="BCTRLSENSOR"/>
</dbReference>
<evidence type="ECO:0000256" key="9">
    <source>
        <dbReference type="ARBA" id="ARBA00022679"/>
    </source>
</evidence>
<proteinExistence type="predicted"/>
<dbReference type="CDD" id="cd00082">
    <property type="entry name" value="HisKA"/>
    <property type="match status" value="1"/>
</dbReference>
<dbReference type="Pfam" id="PF00512">
    <property type="entry name" value="HisKA"/>
    <property type="match status" value="1"/>
</dbReference>
<evidence type="ECO:0000256" key="13">
    <source>
        <dbReference type="ARBA" id="ARBA00022840"/>
    </source>
</evidence>
<dbReference type="Gene3D" id="1.10.287.130">
    <property type="match status" value="1"/>
</dbReference>
<evidence type="ECO:0000256" key="18">
    <source>
        <dbReference type="SAM" id="MobiDB-lite"/>
    </source>
</evidence>
<keyword evidence="22" id="KW-1185">Reference proteome</keyword>
<evidence type="ECO:0000256" key="5">
    <source>
        <dbReference type="ARBA" id="ARBA00022448"/>
    </source>
</evidence>
<dbReference type="InterPro" id="IPR005467">
    <property type="entry name" value="His_kinase_dom"/>
</dbReference>
<evidence type="ECO:0000256" key="16">
    <source>
        <dbReference type="ARBA" id="ARBA00023136"/>
    </source>
</evidence>
<evidence type="ECO:0000313" key="21">
    <source>
        <dbReference type="EMBL" id="MCS0592084.1"/>
    </source>
</evidence>
<organism evidence="21 22">
    <name type="scientific">Massilia norwichensis</name>
    <dbReference type="NCBI Taxonomy" id="1442366"/>
    <lineage>
        <taxon>Bacteria</taxon>
        <taxon>Pseudomonadati</taxon>
        <taxon>Pseudomonadota</taxon>
        <taxon>Betaproteobacteria</taxon>
        <taxon>Burkholderiales</taxon>
        <taxon>Oxalobacteraceae</taxon>
        <taxon>Telluria group</taxon>
        <taxon>Massilia</taxon>
    </lineage>
</organism>
<sequence length="458" mass="51340">MDTVPEARSEAAAETAPAADAAPTAPASVHPHLLFWVPALLRLSLVFVAAGVAWWLFGVVAGLSLALLVTVALLVVQLSYLHQLGEWLHHPHSSRLPDGWGAWTDVFARLYRLRRDDERHQEELAEWLARFRQAMQLLPEGVAIMDDVLFLEWCNPAAERHLGLTLDKDKGRRVTNLIRHPEFIDYIILGRYEQPLTLAIRNRKLVVQVIPFENRRQILVTHDATETERLEAMRRDFIANASHELRTPLTVIVGFLEIAMADPGMMEATRVAHLKLMTEQGQRMQRLIEDMLTLSRLESTEFPLKRERVDVRALVEQVAEDARALSGGRHEIEFSVEGPDVMGSLDELRSAFGNLATNAVRYTPEGGRILLSWTRGPNDLRFAVADTGIGIDEQHISRLTERFYRVDKSRSRETQGTGLGLAIVKHVLLRHGGKLTIRSEAGKGSVFTASLPNTSLPG</sequence>
<dbReference type="InterPro" id="IPR036097">
    <property type="entry name" value="HisK_dim/P_sf"/>
</dbReference>
<keyword evidence="14 19" id="KW-1133">Transmembrane helix</keyword>
<evidence type="ECO:0000256" key="8">
    <source>
        <dbReference type="ARBA" id="ARBA00022592"/>
    </source>
</evidence>
<evidence type="ECO:0000256" key="1">
    <source>
        <dbReference type="ARBA" id="ARBA00000085"/>
    </source>
</evidence>
<feature type="region of interest" description="Disordered" evidence="18">
    <location>
        <begin position="1"/>
        <end position="23"/>
    </location>
</feature>
<evidence type="ECO:0000256" key="6">
    <source>
        <dbReference type="ARBA" id="ARBA00022475"/>
    </source>
</evidence>
<dbReference type="InterPro" id="IPR014310">
    <property type="entry name" value="Sig_transdc_His_kinase_PhoR"/>
</dbReference>
<evidence type="ECO:0000259" key="20">
    <source>
        <dbReference type="PROSITE" id="PS50109"/>
    </source>
</evidence>
<evidence type="ECO:0000256" key="4">
    <source>
        <dbReference type="ARBA" id="ARBA00019665"/>
    </source>
</evidence>
<dbReference type="InterPro" id="IPR036890">
    <property type="entry name" value="HATPase_C_sf"/>
</dbReference>
<dbReference type="InterPro" id="IPR035965">
    <property type="entry name" value="PAS-like_dom_sf"/>
</dbReference>
<dbReference type="PROSITE" id="PS50109">
    <property type="entry name" value="HIS_KIN"/>
    <property type="match status" value="1"/>
</dbReference>
<dbReference type="InterPro" id="IPR003594">
    <property type="entry name" value="HATPase_dom"/>
</dbReference>
<evidence type="ECO:0000256" key="2">
    <source>
        <dbReference type="ARBA" id="ARBA00004236"/>
    </source>
</evidence>
<dbReference type="SUPFAM" id="SSF55785">
    <property type="entry name" value="PYP-like sensor domain (PAS domain)"/>
    <property type="match status" value="1"/>
</dbReference>
<dbReference type="RefSeq" id="WP_258847850.1">
    <property type="nucleotide sequence ID" value="NZ_JANUGX010000036.1"/>
</dbReference>
<gene>
    <name evidence="21" type="primary">phoR</name>
    <name evidence="21" type="ORF">NX782_23115</name>
</gene>
<feature type="compositionally biased region" description="Basic and acidic residues" evidence="18">
    <location>
        <begin position="1"/>
        <end position="11"/>
    </location>
</feature>
<keyword evidence="5" id="KW-0813">Transport</keyword>
<dbReference type="Proteomes" id="UP001205560">
    <property type="component" value="Unassembled WGS sequence"/>
</dbReference>
<protein>
    <recommendedName>
        <fullName evidence="4">Phosphate regulon sensor protein PhoR</fullName>
        <ecNumber evidence="3">2.7.13.3</ecNumber>
    </recommendedName>
</protein>
<feature type="compositionally biased region" description="Low complexity" evidence="18">
    <location>
        <begin position="12"/>
        <end position="23"/>
    </location>
</feature>
<keyword evidence="15" id="KW-0902">Two-component regulatory system</keyword>
<comment type="function">
    <text evidence="17">Member of the two-component regulatory system PhoR/PhoB involved in the phosphate regulon genes expression. PhoR may function as a membrane-associated protein kinase that phosphorylates PhoB in response to environmental signals.</text>
</comment>
<keyword evidence="8" id="KW-0592">Phosphate transport</keyword>
<comment type="subcellular location">
    <subcellularLocation>
        <location evidence="2">Cell membrane</location>
    </subcellularLocation>
</comment>
<dbReference type="InterPro" id="IPR000014">
    <property type="entry name" value="PAS"/>
</dbReference>
<keyword evidence="16 19" id="KW-0472">Membrane</keyword>
<dbReference type="GO" id="GO:0016301">
    <property type="term" value="F:kinase activity"/>
    <property type="evidence" value="ECO:0007669"/>
    <property type="project" value="UniProtKB-KW"/>
</dbReference>
<dbReference type="NCBIfam" id="TIGR02966">
    <property type="entry name" value="phoR_proteo"/>
    <property type="match status" value="1"/>
</dbReference>
<evidence type="ECO:0000256" key="15">
    <source>
        <dbReference type="ARBA" id="ARBA00023012"/>
    </source>
</evidence>
<dbReference type="EC" id="2.7.13.3" evidence="3"/>
<dbReference type="SUPFAM" id="SSF47384">
    <property type="entry name" value="Homodimeric domain of signal transducing histidine kinase"/>
    <property type="match status" value="1"/>
</dbReference>
<evidence type="ECO:0000256" key="7">
    <source>
        <dbReference type="ARBA" id="ARBA00022553"/>
    </source>
</evidence>
<dbReference type="Gene3D" id="3.30.565.10">
    <property type="entry name" value="Histidine kinase-like ATPase, C-terminal domain"/>
    <property type="match status" value="1"/>
</dbReference>
<dbReference type="InterPro" id="IPR004358">
    <property type="entry name" value="Sig_transdc_His_kin-like_C"/>
</dbReference>
<keyword evidence="12 21" id="KW-0418">Kinase</keyword>
<dbReference type="PANTHER" id="PTHR45453">
    <property type="entry name" value="PHOSPHATE REGULON SENSOR PROTEIN PHOR"/>
    <property type="match status" value="1"/>
</dbReference>
<evidence type="ECO:0000256" key="14">
    <source>
        <dbReference type="ARBA" id="ARBA00022989"/>
    </source>
</evidence>
<dbReference type="Pfam" id="PF02518">
    <property type="entry name" value="HATPase_c"/>
    <property type="match status" value="1"/>
</dbReference>
<dbReference type="Pfam" id="PF13188">
    <property type="entry name" value="PAS_8"/>
    <property type="match status" value="1"/>
</dbReference>
<dbReference type="PANTHER" id="PTHR45453:SF1">
    <property type="entry name" value="PHOSPHATE REGULON SENSOR PROTEIN PHOR"/>
    <property type="match status" value="1"/>
</dbReference>
<evidence type="ECO:0000256" key="10">
    <source>
        <dbReference type="ARBA" id="ARBA00022692"/>
    </source>
</evidence>
<dbReference type="Gene3D" id="3.30.450.20">
    <property type="entry name" value="PAS domain"/>
    <property type="match status" value="1"/>
</dbReference>
<dbReference type="EMBL" id="JANUGX010000036">
    <property type="protein sequence ID" value="MCS0592084.1"/>
    <property type="molecule type" value="Genomic_DNA"/>
</dbReference>
<dbReference type="InterPro" id="IPR003661">
    <property type="entry name" value="HisK_dim/P_dom"/>
</dbReference>
<dbReference type="SMART" id="SM00387">
    <property type="entry name" value="HATPase_c"/>
    <property type="match status" value="1"/>
</dbReference>
<dbReference type="InterPro" id="IPR050351">
    <property type="entry name" value="BphY/WalK/GraS-like"/>
</dbReference>
<name>A0ABT2AD03_9BURK</name>
<comment type="caution">
    <text evidence="21">The sequence shown here is derived from an EMBL/GenBank/DDBJ whole genome shotgun (WGS) entry which is preliminary data.</text>
</comment>
<feature type="domain" description="Histidine kinase" evidence="20">
    <location>
        <begin position="240"/>
        <end position="455"/>
    </location>
</feature>
<evidence type="ECO:0000256" key="17">
    <source>
        <dbReference type="ARBA" id="ARBA00025207"/>
    </source>
</evidence>
<evidence type="ECO:0000256" key="3">
    <source>
        <dbReference type="ARBA" id="ARBA00012438"/>
    </source>
</evidence>
<evidence type="ECO:0000256" key="12">
    <source>
        <dbReference type="ARBA" id="ARBA00022777"/>
    </source>
</evidence>
<dbReference type="SMART" id="SM00388">
    <property type="entry name" value="HisKA"/>
    <property type="match status" value="1"/>
</dbReference>
<keyword evidence="13" id="KW-0067">ATP-binding</keyword>
<evidence type="ECO:0000313" key="22">
    <source>
        <dbReference type="Proteomes" id="UP001205560"/>
    </source>
</evidence>